<protein>
    <submittedName>
        <fullName evidence="1">Uncharacterized protein</fullName>
    </submittedName>
</protein>
<evidence type="ECO:0000313" key="2">
    <source>
        <dbReference type="Proteomes" id="UP000054549"/>
    </source>
</evidence>
<keyword evidence="2" id="KW-1185">Reference proteome</keyword>
<dbReference type="Proteomes" id="UP000054549">
    <property type="component" value="Unassembled WGS sequence"/>
</dbReference>
<organism evidence="1 2">
    <name type="scientific">Amanita muscaria (strain Koide BX008)</name>
    <dbReference type="NCBI Taxonomy" id="946122"/>
    <lineage>
        <taxon>Eukaryota</taxon>
        <taxon>Fungi</taxon>
        <taxon>Dikarya</taxon>
        <taxon>Basidiomycota</taxon>
        <taxon>Agaricomycotina</taxon>
        <taxon>Agaricomycetes</taxon>
        <taxon>Agaricomycetidae</taxon>
        <taxon>Agaricales</taxon>
        <taxon>Pluteineae</taxon>
        <taxon>Amanitaceae</taxon>
        <taxon>Amanita</taxon>
    </lineage>
</organism>
<dbReference type="HOGENOM" id="CLU_3086714_0_0_1"/>
<accession>A0A0C2TFS1</accession>
<proteinExistence type="predicted"/>
<evidence type="ECO:0000313" key="1">
    <source>
        <dbReference type="EMBL" id="KIL65719.1"/>
    </source>
</evidence>
<reference evidence="1 2" key="1">
    <citation type="submission" date="2014-04" db="EMBL/GenBank/DDBJ databases">
        <title>Evolutionary Origins and Diversification of the Mycorrhizal Mutualists.</title>
        <authorList>
            <consortium name="DOE Joint Genome Institute"/>
            <consortium name="Mycorrhizal Genomics Consortium"/>
            <person name="Kohler A."/>
            <person name="Kuo A."/>
            <person name="Nagy L.G."/>
            <person name="Floudas D."/>
            <person name="Copeland A."/>
            <person name="Barry K.W."/>
            <person name="Cichocki N."/>
            <person name="Veneault-Fourrey C."/>
            <person name="LaButti K."/>
            <person name="Lindquist E.A."/>
            <person name="Lipzen A."/>
            <person name="Lundell T."/>
            <person name="Morin E."/>
            <person name="Murat C."/>
            <person name="Riley R."/>
            <person name="Ohm R."/>
            <person name="Sun H."/>
            <person name="Tunlid A."/>
            <person name="Henrissat B."/>
            <person name="Grigoriev I.V."/>
            <person name="Hibbett D.S."/>
            <person name="Martin F."/>
        </authorList>
    </citation>
    <scope>NUCLEOTIDE SEQUENCE [LARGE SCALE GENOMIC DNA]</scope>
    <source>
        <strain evidence="1 2">Koide BX008</strain>
    </source>
</reference>
<dbReference type="InParanoid" id="A0A0C2TFS1"/>
<dbReference type="EMBL" id="KN818240">
    <property type="protein sequence ID" value="KIL65719.1"/>
    <property type="molecule type" value="Genomic_DNA"/>
</dbReference>
<sequence>MDCPVEILQPQDTLSHYSPHRRPRALAPRSVTIFGLKRAFSRHDCAGILCKL</sequence>
<name>A0A0C2TFS1_AMAMK</name>
<dbReference type="AlphaFoldDB" id="A0A0C2TFS1"/>
<gene>
    <name evidence="1" type="ORF">M378DRAFT_161707</name>
</gene>